<feature type="compositionally biased region" description="Polar residues" evidence="1">
    <location>
        <begin position="631"/>
        <end position="654"/>
    </location>
</feature>
<protein>
    <submittedName>
        <fullName evidence="2">Uncharacterized protein</fullName>
    </submittedName>
</protein>
<feature type="compositionally biased region" description="Low complexity" evidence="1">
    <location>
        <begin position="565"/>
        <end position="584"/>
    </location>
</feature>
<evidence type="ECO:0000313" key="3">
    <source>
        <dbReference type="Proteomes" id="UP000186817"/>
    </source>
</evidence>
<feature type="compositionally biased region" description="Basic and acidic residues" evidence="1">
    <location>
        <begin position="542"/>
        <end position="554"/>
    </location>
</feature>
<accession>A0A1Q9DZ61</accession>
<evidence type="ECO:0000313" key="2">
    <source>
        <dbReference type="EMBL" id="OLQ00461.1"/>
    </source>
</evidence>
<feature type="region of interest" description="Disordered" evidence="1">
    <location>
        <begin position="458"/>
        <end position="697"/>
    </location>
</feature>
<keyword evidence="3" id="KW-1185">Reference proteome</keyword>
<gene>
    <name evidence="2" type="ORF">AK812_SmicGene16900</name>
</gene>
<reference evidence="2 3" key="1">
    <citation type="submission" date="2016-02" db="EMBL/GenBank/DDBJ databases">
        <title>Genome analysis of coral dinoflagellate symbionts highlights evolutionary adaptations to a symbiotic lifestyle.</title>
        <authorList>
            <person name="Aranda M."/>
            <person name="Li Y."/>
            <person name="Liew Y.J."/>
            <person name="Baumgarten S."/>
            <person name="Simakov O."/>
            <person name="Wilson M."/>
            <person name="Piel J."/>
            <person name="Ashoor H."/>
            <person name="Bougouffa S."/>
            <person name="Bajic V.B."/>
            <person name="Ryu T."/>
            <person name="Ravasi T."/>
            <person name="Bayer T."/>
            <person name="Micklem G."/>
            <person name="Kim H."/>
            <person name="Bhak J."/>
            <person name="Lajeunesse T.C."/>
            <person name="Voolstra C.R."/>
        </authorList>
    </citation>
    <scope>NUCLEOTIDE SEQUENCE [LARGE SCALE GENOMIC DNA]</scope>
    <source>
        <strain evidence="2 3">CCMP2467</strain>
    </source>
</reference>
<feature type="compositionally biased region" description="Acidic residues" evidence="1">
    <location>
        <begin position="555"/>
        <end position="564"/>
    </location>
</feature>
<proteinExistence type="predicted"/>
<evidence type="ECO:0000256" key="1">
    <source>
        <dbReference type="SAM" id="MobiDB-lite"/>
    </source>
</evidence>
<dbReference type="Proteomes" id="UP000186817">
    <property type="component" value="Unassembled WGS sequence"/>
</dbReference>
<feature type="compositionally biased region" description="Low complexity" evidence="1">
    <location>
        <begin position="218"/>
        <end position="232"/>
    </location>
</feature>
<name>A0A1Q9DZ61_SYMMI</name>
<feature type="compositionally biased region" description="Low complexity" evidence="1">
    <location>
        <begin position="666"/>
        <end position="677"/>
    </location>
</feature>
<dbReference type="OrthoDB" id="436303at2759"/>
<feature type="compositionally biased region" description="Acidic residues" evidence="1">
    <location>
        <begin position="678"/>
        <end position="696"/>
    </location>
</feature>
<feature type="compositionally biased region" description="Polar residues" evidence="1">
    <location>
        <begin position="603"/>
        <end position="624"/>
    </location>
</feature>
<feature type="compositionally biased region" description="Basic residues" evidence="1">
    <location>
        <begin position="474"/>
        <end position="491"/>
    </location>
</feature>
<feature type="region of interest" description="Disordered" evidence="1">
    <location>
        <begin position="159"/>
        <end position="270"/>
    </location>
</feature>
<dbReference type="EMBL" id="LSRX01000327">
    <property type="protein sequence ID" value="OLQ00461.1"/>
    <property type="molecule type" value="Genomic_DNA"/>
</dbReference>
<sequence>MFHQLMLGQAKPAIWRIDTVENSCYERGLLGHVAFYHRARCSTMRTPTSSAISHSSSSRSQVGLRCANRSCEFAVTDASYGGYCCKRCHANDVRFQLRCMHTEAHGHKCQQVASQARRAEAIPPDEPAAESSSKAALRLHNQGRFQDLRCASCKAGDAGAWPAELPEEGPEQPQEQPQEQPEEVPARKPPQPAARGSIALSLKRKRDAETETPPSKRPTAASTAPAEPSTGTEETEAKPAKPPRLPTPRKTKPAVPPGLGSESERRKVEEEMELVSTLRRMHRTCRRVLARSEQLPVEVASGSEEEKEPPHEKYQPSERDHQIWKLCGLRPVAGYEKDFAALVDQAEARALASVQQGERRVPELRILERLLPGNLPDAEDVEYCPVSKGSGHSFEVDCRTSNPSDTWSAGRMAFLRPSMWLALLQTFWVDASVIRTEMQHSQHQEVVVDAQAAMDMEKPRHVRAKQADTASHGKASHVKTQKHAKHSKRNKKVAEPASLIRSEPSAGSETKPPNKEESTDDADEDEGEGNEESSQESTQEGSEDKTPSTEKDDSTGEDTLDDTGSDTQETAADTDTDSSAAASAEDMKGEESEEDPGDGTGEATETVQMSDSSGNRISGTSNASAAVLMSDSESASSLKAISQANSSNDHSSAATGAIASNLEQGSSESAEVQSSSDADAESFEGLEEGLEEGESDELVRGAAQACVGTMIEKCPSDKSDPCKSSDAGTCVNVFHKCSDDKLTQCAIRKGKCSTGGSTCYLPCTGVELHGSSCAAQPVDNCNGGYVSDGTSGMSCMISTTDITKCTNAGTCALPEKD</sequence>
<feature type="compositionally biased region" description="Basic and acidic residues" evidence="1">
    <location>
        <begin position="308"/>
        <end position="319"/>
    </location>
</feature>
<feature type="region of interest" description="Disordered" evidence="1">
    <location>
        <begin position="296"/>
        <end position="319"/>
    </location>
</feature>
<dbReference type="AlphaFoldDB" id="A0A1Q9DZ61"/>
<comment type="caution">
    <text evidence="2">The sequence shown here is derived from an EMBL/GenBank/DDBJ whole genome shotgun (WGS) entry which is preliminary data.</text>
</comment>
<organism evidence="2 3">
    <name type="scientific">Symbiodinium microadriaticum</name>
    <name type="common">Dinoflagellate</name>
    <name type="synonym">Zooxanthella microadriatica</name>
    <dbReference type="NCBI Taxonomy" id="2951"/>
    <lineage>
        <taxon>Eukaryota</taxon>
        <taxon>Sar</taxon>
        <taxon>Alveolata</taxon>
        <taxon>Dinophyceae</taxon>
        <taxon>Suessiales</taxon>
        <taxon>Symbiodiniaceae</taxon>
        <taxon>Symbiodinium</taxon>
    </lineage>
</organism>
<feature type="compositionally biased region" description="Acidic residues" evidence="1">
    <location>
        <begin position="518"/>
        <end position="534"/>
    </location>
</feature>